<feature type="compositionally biased region" description="Low complexity" evidence="1">
    <location>
        <begin position="478"/>
        <end position="497"/>
    </location>
</feature>
<organism evidence="2 3">
    <name type="scientific">Curvularia kusanoi</name>
    <name type="common">Cochliobolus kusanoi</name>
    <dbReference type="NCBI Taxonomy" id="90978"/>
    <lineage>
        <taxon>Eukaryota</taxon>
        <taxon>Fungi</taxon>
        <taxon>Dikarya</taxon>
        <taxon>Ascomycota</taxon>
        <taxon>Pezizomycotina</taxon>
        <taxon>Dothideomycetes</taxon>
        <taxon>Pleosporomycetidae</taxon>
        <taxon>Pleosporales</taxon>
        <taxon>Pleosporineae</taxon>
        <taxon>Pleosporaceae</taxon>
        <taxon>Curvularia</taxon>
    </lineage>
</organism>
<feature type="compositionally biased region" description="Pro residues" evidence="1">
    <location>
        <begin position="430"/>
        <end position="439"/>
    </location>
</feature>
<dbReference type="AlphaFoldDB" id="A0A9P4W423"/>
<protein>
    <submittedName>
        <fullName evidence="2">Uncharacterized protein</fullName>
    </submittedName>
</protein>
<feature type="compositionally biased region" description="Polar residues" evidence="1">
    <location>
        <begin position="364"/>
        <end position="378"/>
    </location>
</feature>
<accession>A0A9P4W423</accession>
<dbReference type="EMBL" id="SWKU01000022">
    <property type="protein sequence ID" value="KAF2997678.1"/>
    <property type="molecule type" value="Genomic_DNA"/>
</dbReference>
<dbReference type="PANTHER" id="PTHR42023">
    <property type="entry name" value="BHLH DOMAIN-CONTAINING PROTEIN"/>
    <property type="match status" value="1"/>
</dbReference>
<reference evidence="2" key="1">
    <citation type="submission" date="2019-04" db="EMBL/GenBank/DDBJ databases">
        <title>Sequencing of skin fungus with MAO and IRED activity.</title>
        <authorList>
            <person name="Marsaioli A.J."/>
            <person name="Bonatto J.M.C."/>
            <person name="Reis Junior O."/>
        </authorList>
    </citation>
    <scope>NUCLEOTIDE SEQUENCE</scope>
    <source>
        <strain evidence="2">30M1</strain>
    </source>
</reference>
<keyword evidence="3" id="KW-1185">Reference proteome</keyword>
<dbReference type="Proteomes" id="UP000801428">
    <property type="component" value="Unassembled WGS sequence"/>
</dbReference>
<dbReference type="PANTHER" id="PTHR42023:SF1">
    <property type="entry name" value="BHLH DOMAIN-CONTAINING PROTEIN"/>
    <property type="match status" value="1"/>
</dbReference>
<evidence type="ECO:0000256" key="1">
    <source>
        <dbReference type="SAM" id="MobiDB-lite"/>
    </source>
</evidence>
<evidence type="ECO:0000313" key="3">
    <source>
        <dbReference type="Proteomes" id="UP000801428"/>
    </source>
</evidence>
<feature type="compositionally biased region" description="Polar residues" evidence="1">
    <location>
        <begin position="67"/>
        <end position="84"/>
    </location>
</feature>
<comment type="caution">
    <text evidence="2">The sequence shown here is derived from an EMBL/GenBank/DDBJ whole genome shotgun (WGS) entry which is preliminary data.</text>
</comment>
<feature type="compositionally biased region" description="Polar residues" evidence="1">
    <location>
        <begin position="181"/>
        <end position="195"/>
    </location>
</feature>
<evidence type="ECO:0000313" key="2">
    <source>
        <dbReference type="EMBL" id="KAF2997678.1"/>
    </source>
</evidence>
<feature type="region of interest" description="Disordered" evidence="1">
    <location>
        <begin position="175"/>
        <end position="199"/>
    </location>
</feature>
<feature type="compositionally biased region" description="Polar residues" evidence="1">
    <location>
        <begin position="500"/>
        <end position="514"/>
    </location>
</feature>
<feature type="region of interest" description="Disordered" evidence="1">
    <location>
        <begin position="48"/>
        <end position="132"/>
    </location>
</feature>
<name>A0A9P4W423_CURKU</name>
<gene>
    <name evidence="2" type="ORF">E8E13_006120</name>
</gene>
<dbReference type="OrthoDB" id="4507572at2759"/>
<proteinExistence type="predicted"/>
<feature type="region of interest" description="Disordered" evidence="1">
    <location>
        <begin position="1"/>
        <end position="27"/>
    </location>
</feature>
<sequence length="624" mass="68572">MWKRFQGSGREKASSLPRPAQIGHPVLLETTYDEDQLMRNPNVADLNYRLNAPTTQHHHSSSKDSRVSNIPTVSSVYSRPSNDQYYYDQPAATSPSTYEDVSPPSSPELEQQSNSGIPRRFRSMRDVSPMDENRGVTRANSVLRKASNAVQTGEVKPVSQKFWGGKVAPNSKVRWDEYSGEPTSSKAGRTGSVNPLTYAKDNLRPMGYQVSVSGPGSKKKATTFTDRVPFMGAKPPPNEPTQAPEPWSRATGRAEIAQPLRDDATQHFARKPSTRKVEGLGLDMSNVVATITNRVAAAADARPVASDPRTYDAHNEPIKPVAPLRVGKKSPTYGLTSPTTPMNHGLGITNTHSYPSPVTPPNEKISQSSGVTADNLSEISEAESWERSVTPKQSTIWNKPAEPTPEQDKNVPDSRFSWTTYNTTTTYQHSPPPSPPQPMPSLENVTRARVATDSSVLNRRRPIPQADKIPEVPPARKPVPAARSPVATRTRPAALPTPTSPKAESTFSTATTGTHKALPQPPTTRAATDHVSLLESQVEDLRVRRSNVYKVLKDLNAAAPSNPMLTDFKTARLMEQKKKALEEELAEIKIEEHDIGLKLHRAMRKRELDDPNSGSALWIRRVTG</sequence>
<feature type="region of interest" description="Disordered" evidence="1">
    <location>
        <begin position="356"/>
        <end position="526"/>
    </location>
</feature>
<feature type="region of interest" description="Disordered" evidence="1">
    <location>
        <begin position="227"/>
        <end position="249"/>
    </location>
</feature>